<sequence>MAHMRCDFFSDVLEMGTSVSVILPQAPREQIGGPAPVHTTAEAPPVLYLLHGLSDDDTAWTRNTSIERYAAEHQVAVVMPRVERSFYHDEAHGQRFWTYLTEELPAVVASFFRVSQAREDTFVAGLSMGGYGALRWALSEPERFAAAASFSGVLDVAEPGLPEARADLYATVFGSQPTAGTDSDLLHLLRTRVAAGTDLPALRVTCGTEDALFSGNERFLAEARHLGVDVAVDLGPGDHEWGYWDAQVRAALAWLPLAADGDDGRVA</sequence>
<proteinExistence type="predicted"/>
<keyword evidence="2" id="KW-1185">Reference proteome</keyword>
<protein>
    <submittedName>
        <fullName evidence="1">S-formylglutathione hydrolase FrmB</fullName>
    </submittedName>
</protein>
<organism evidence="1 2">
    <name type="scientific">Paraoerskovia marina</name>
    <dbReference type="NCBI Taxonomy" id="545619"/>
    <lineage>
        <taxon>Bacteria</taxon>
        <taxon>Bacillati</taxon>
        <taxon>Actinomycetota</taxon>
        <taxon>Actinomycetes</taxon>
        <taxon>Micrococcales</taxon>
        <taxon>Cellulomonadaceae</taxon>
        <taxon>Paraoerskovia</taxon>
    </lineage>
</organism>
<keyword evidence="1" id="KW-0378">Hydrolase</keyword>
<dbReference type="GO" id="GO:0016747">
    <property type="term" value="F:acyltransferase activity, transferring groups other than amino-acyl groups"/>
    <property type="evidence" value="ECO:0007669"/>
    <property type="project" value="TreeGrafter"/>
</dbReference>
<dbReference type="Pfam" id="PF00756">
    <property type="entry name" value="Esterase"/>
    <property type="match status" value="1"/>
</dbReference>
<evidence type="ECO:0000313" key="2">
    <source>
        <dbReference type="Proteomes" id="UP000185663"/>
    </source>
</evidence>
<dbReference type="PANTHER" id="PTHR48098">
    <property type="entry name" value="ENTEROCHELIN ESTERASE-RELATED"/>
    <property type="match status" value="1"/>
</dbReference>
<dbReference type="Proteomes" id="UP000185663">
    <property type="component" value="Chromosome I"/>
</dbReference>
<dbReference type="RefSeq" id="WP_083372779.1">
    <property type="nucleotide sequence ID" value="NZ_LT629776.1"/>
</dbReference>
<dbReference type="EMBL" id="LT629776">
    <property type="protein sequence ID" value="SDS88715.1"/>
    <property type="molecule type" value="Genomic_DNA"/>
</dbReference>
<name>A0A1H1VVI6_9CELL</name>
<dbReference type="eggNOG" id="COG0627">
    <property type="taxonomic scope" value="Bacteria"/>
</dbReference>
<dbReference type="InterPro" id="IPR000801">
    <property type="entry name" value="Esterase-like"/>
</dbReference>
<dbReference type="InterPro" id="IPR050583">
    <property type="entry name" value="Mycobacterial_A85_antigen"/>
</dbReference>
<dbReference type="GO" id="GO:0016787">
    <property type="term" value="F:hydrolase activity"/>
    <property type="evidence" value="ECO:0007669"/>
    <property type="project" value="UniProtKB-KW"/>
</dbReference>
<reference evidence="1 2" key="1">
    <citation type="submission" date="2016-10" db="EMBL/GenBank/DDBJ databases">
        <authorList>
            <person name="de Groot N.N."/>
        </authorList>
    </citation>
    <scope>NUCLEOTIDE SEQUENCE [LARGE SCALE GENOMIC DNA]</scope>
    <source>
        <strain evidence="1 2">DSM 22126</strain>
    </source>
</reference>
<dbReference type="Gene3D" id="3.40.50.1820">
    <property type="entry name" value="alpha/beta hydrolase"/>
    <property type="match status" value="1"/>
</dbReference>
<evidence type="ECO:0000313" key="1">
    <source>
        <dbReference type="EMBL" id="SDS88715.1"/>
    </source>
</evidence>
<dbReference type="InterPro" id="IPR029058">
    <property type="entry name" value="AB_hydrolase_fold"/>
</dbReference>
<dbReference type="PANTHER" id="PTHR48098:SF1">
    <property type="entry name" value="DIACYLGLYCEROL ACYLTRANSFERASE_MYCOLYLTRANSFERASE AG85A"/>
    <property type="match status" value="1"/>
</dbReference>
<accession>A0A1H1VVI6</accession>
<dbReference type="OrthoDB" id="184858at2"/>
<dbReference type="STRING" id="545619.SAMN04489860_2626"/>
<dbReference type="SUPFAM" id="SSF53474">
    <property type="entry name" value="alpha/beta-Hydrolases"/>
    <property type="match status" value="1"/>
</dbReference>
<gene>
    <name evidence="1" type="ORF">SAMN04489860_2626</name>
</gene>
<dbReference type="AlphaFoldDB" id="A0A1H1VVI6"/>